<dbReference type="InterPro" id="IPR011009">
    <property type="entry name" value="Kinase-like_dom_sf"/>
</dbReference>
<gene>
    <name evidence="6" type="ORF">CLO192961_LOCUS82023</name>
</gene>
<sequence>MSKTSRSKHGDNSASRRSSVAAPGIDLFYLAAASHEARKVITSALNSAFRASEWVEEEIGSPALSVGLTPSAKGGKTLVTLGRKGDIIVEGEGISDVHCSFKIIPETGVVMLHDKSENDTTRVRGHAFPEGRSRKVAITPGKYERFKIGRHRSIKFKLVWLDHIEEALIRGKVFYSFRNPDATVESRSSPKHEINRWVKAGTLGTGNFGIVYKVVDLDTGAVAALKTFKKPENRSELLPKFLLRKFAKAEVKNLAKLKHPHIVKFISASGLDDPRSEIFLRMEEGSLASLLHGIKEMREPEKSEKRLRIGKSVMKQMLEALSYLDAKGIVHRDLKPQNILYSTKSKGRYRFVLADFGLSKRTSVFSRSLLTAGTTIFMAPEAFDYCPKWTTKVDVWALYVTMLVVYDIDGFSENCLTCRNHHEIHNLIRKINSRKHSLIAPFRKMATRNSEKRVKARHILEQWPAITWPHIDGESTLSDGAESAITGTFYTASEGHGSTRAVSDDSESDESVSDQTLSDTSVETPRPWPHTMPAALPDSVRQSQKEFFLKYQVFDSSSSYATCPETEEPEVPRQHTLKSFGTVAFGGPRRTRDSRGVPDRLSCNLQAIVFDELFRVGEALDEHGAEVYELE</sequence>
<evidence type="ECO:0000313" key="6">
    <source>
        <dbReference type="EMBL" id="VUC22342.1"/>
    </source>
</evidence>
<proteinExistence type="predicted"/>
<keyword evidence="1 3" id="KW-0547">Nucleotide-binding</keyword>
<evidence type="ECO:0000256" key="1">
    <source>
        <dbReference type="ARBA" id="ARBA00022741"/>
    </source>
</evidence>
<feature type="domain" description="Protein kinase" evidence="5">
    <location>
        <begin position="197"/>
        <end position="466"/>
    </location>
</feature>
<evidence type="ECO:0000256" key="3">
    <source>
        <dbReference type="PROSITE-ProRule" id="PRU10141"/>
    </source>
</evidence>
<dbReference type="InterPro" id="IPR008984">
    <property type="entry name" value="SMAD_FHA_dom_sf"/>
</dbReference>
<reference evidence="6 7" key="1">
    <citation type="submission" date="2019-06" db="EMBL/GenBank/DDBJ databases">
        <authorList>
            <person name="Broberg M."/>
        </authorList>
    </citation>
    <scope>NUCLEOTIDE SEQUENCE [LARGE SCALE GENOMIC DNA]</scope>
</reference>
<feature type="region of interest" description="Disordered" evidence="4">
    <location>
        <begin position="495"/>
        <end position="535"/>
    </location>
</feature>
<dbReference type="EMBL" id="CABFNS010000551">
    <property type="protein sequence ID" value="VUC22342.1"/>
    <property type="molecule type" value="Genomic_DNA"/>
</dbReference>
<keyword evidence="2 3" id="KW-0067">ATP-binding</keyword>
<accession>A0ABY6TVG0</accession>
<organism evidence="6 7">
    <name type="scientific">Bionectria ochroleuca</name>
    <name type="common">Gliocladium roseum</name>
    <dbReference type="NCBI Taxonomy" id="29856"/>
    <lineage>
        <taxon>Eukaryota</taxon>
        <taxon>Fungi</taxon>
        <taxon>Dikarya</taxon>
        <taxon>Ascomycota</taxon>
        <taxon>Pezizomycotina</taxon>
        <taxon>Sordariomycetes</taxon>
        <taxon>Hypocreomycetidae</taxon>
        <taxon>Hypocreales</taxon>
        <taxon>Bionectriaceae</taxon>
        <taxon>Clonostachys</taxon>
    </lineage>
</organism>
<evidence type="ECO:0000313" key="7">
    <source>
        <dbReference type="Proteomes" id="UP000766486"/>
    </source>
</evidence>
<evidence type="ECO:0000259" key="5">
    <source>
        <dbReference type="PROSITE" id="PS50011"/>
    </source>
</evidence>
<dbReference type="Gene3D" id="1.10.510.10">
    <property type="entry name" value="Transferase(Phosphotransferase) domain 1"/>
    <property type="match status" value="1"/>
</dbReference>
<dbReference type="PANTHER" id="PTHR44167">
    <property type="entry name" value="OVARIAN-SPECIFIC SERINE/THREONINE-PROTEIN KINASE LOK-RELATED"/>
    <property type="match status" value="1"/>
</dbReference>
<dbReference type="SUPFAM" id="SSF56112">
    <property type="entry name" value="Protein kinase-like (PK-like)"/>
    <property type="match status" value="1"/>
</dbReference>
<dbReference type="InterPro" id="IPR008271">
    <property type="entry name" value="Ser/Thr_kinase_AS"/>
</dbReference>
<dbReference type="InterPro" id="IPR000719">
    <property type="entry name" value="Prot_kinase_dom"/>
</dbReference>
<dbReference type="Proteomes" id="UP000766486">
    <property type="component" value="Unassembled WGS sequence"/>
</dbReference>
<evidence type="ECO:0000256" key="4">
    <source>
        <dbReference type="SAM" id="MobiDB-lite"/>
    </source>
</evidence>
<dbReference type="InterPro" id="IPR017441">
    <property type="entry name" value="Protein_kinase_ATP_BS"/>
</dbReference>
<dbReference type="CDD" id="cd00060">
    <property type="entry name" value="FHA"/>
    <property type="match status" value="1"/>
</dbReference>
<dbReference type="PROSITE" id="PS00107">
    <property type="entry name" value="PROTEIN_KINASE_ATP"/>
    <property type="match status" value="1"/>
</dbReference>
<dbReference type="CDD" id="cd00180">
    <property type="entry name" value="PKc"/>
    <property type="match status" value="1"/>
</dbReference>
<dbReference type="PROSITE" id="PS00108">
    <property type="entry name" value="PROTEIN_KINASE_ST"/>
    <property type="match status" value="1"/>
</dbReference>
<evidence type="ECO:0000256" key="2">
    <source>
        <dbReference type="ARBA" id="ARBA00022840"/>
    </source>
</evidence>
<dbReference type="PANTHER" id="PTHR44167:SF24">
    <property type="entry name" value="SERINE_THREONINE-PROTEIN KINASE CHK2"/>
    <property type="match status" value="1"/>
</dbReference>
<comment type="caution">
    <text evidence="6">The sequence shown here is derived from an EMBL/GenBank/DDBJ whole genome shotgun (WGS) entry which is preliminary data.</text>
</comment>
<dbReference type="SUPFAM" id="SSF49879">
    <property type="entry name" value="SMAD/FHA domain"/>
    <property type="match status" value="1"/>
</dbReference>
<keyword evidence="7" id="KW-1185">Reference proteome</keyword>
<dbReference type="Pfam" id="PF00069">
    <property type="entry name" value="Pkinase"/>
    <property type="match status" value="1"/>
</dbReference>
<feature type="binding site" evidence="3">
    <location>
        <position position="226"/>
    </location>
    <ligand>
        <name>ATP</name>
        <dbReference type="ChEBI" id="CHEBI:30616"/>
    </ligand>
</feature>
<dbReference type="SMART" id="SM00220">
    <property type="entry name" value="S_TKc"/>
    <property type="match status" value="1"/>
</dbReference>
<dbReference type="PROSITE" id="PS50011">
    <property type="entry name" value="PROTEIN_KINASE_DOM"/>
    <property type="match status" value="1"/>
</dbReference>
<protein>
    <recommendedName>
        <fullName evidence="5">Protein kinase domain-containing protein</fullName>
    </recommendedName>
</protein>
<name>A0ABY6TVG0_BIOOC</name>